<name>A0A1H0PFV1_9BACI</name>
<dbReference type="EMBL" id="FNJU01000001">
    <property type="protein sequence ID" value="SDP03559.1"/>
    <property type="molecule type" value="Genomic_DNA"/>
</dbReference>
<sequence length="83" mass="10077">MLYKSIEFKNVDGQRVKVSEIPVLANHHRYYFMVDIRLQSLISSLYNQLQGKTHVSFREYLKQKIKWSEYKELFDIESYRNNA</sequence>
<gene>
    <name evidence="1" type="ORF">SAMN05216565_101288</name>
</gene>
<evidence type="ECO:0000313" key="2">
    <source>
        <dbReference type="Proteomes" id="UP000199159"/>
    </source>
</evidence>
<keyword evidence="2" id="KW-1185">Reference proteome</keyword>
<dbReference type="Proteomes" id="UP000199159">
    <property type="component" value="Unassembled WGS sequence"/>
</dbReference>
<dbReference type="InterPro" id="IPR019687">
    <property type="entry name" value="DUF2535"/>
</dbReference>
<accession>A0A1H0PFV1</accession>
<dbReference type="STRING" id="930152.SAMN05216565_101288"/>
<proteinExistence type="predicted"/>
<dbReference type="AlphaFoldDB" id="A0A1H0PFV1"/>
<evidence type="ECO:0000313" key="1">
    <source>
        <dbReference type="EMBL" id="SDP03559.1"/>
    </source>
</evidence>
<dbReference type="Pfam" id="PF10751">
    <property type="entry name" value="DUF2535"/>
    <property type="match status" value="1"/>
</dbReference>
<evidence type="ECO:0008006" key="3">
    <source>
        <dbReference type="Google" id="ProtNLM"/>
    </source>
</evidence>
<reference evidence="2" key="1">
    <citation type="submission" date="2016-10" db="EMBL/GenBank/DDBJ databases">
        <authorList>
            <person name="Varghese N."/>
            <person name="Submissions S."/>
        </authorList>
    </citation>
    <scope>NUCLEOTIDE SEQUENCE [LARGE SCALE GENOMIC DNA]</scope>
    <source>
        <strain evidence="2">IBRC-M10078</strain>
    </source>
</reference>
<protein>
    <recommendedName>
        <fullName evidence="3">DUF2535 domain-containing protein</fullName>
    </recommendedName>
</protein>
<dbReference type="OrthoDB" id="2941639at2"/>
<organism evidence="1 2">
    <name type="scientific">Litchfieldia salsa</name>
    <dbReference type="NCBI Taxonomy" id="930152"/>
    <lineage>
        <taxon>Bacteria</taxon>
        <taxon>Bacillati</taxon>
        <taxon>Bacillota</taxon>
        <taxon>Bacilli</taxon>
        <taxon>Bacillales</taxon>
        <taxon>Bacillaceae</taxon>
        <taxon>Litchfieldia</taxon>
    </lineage>
</organism>